<dbReference type="InterPro" id="IPR027381">
    <property type="entry name" value="LytR/CpsA/Psr_C"/>
</dbReference>
<dbReference type="PANTHER" id="PTHR33392">
    <property type="entry name" value="POLYISOPRENYL-TEICHOIC ACID--PEPTIDOGLYCAN TEICHOIC ACID TRANSFERASE TAGU"/>
    <property type="match status" value="1"/>
</dbReference>
<sequence length="456" mass="52004">MNNSSSNNSQPIFLKLWFWILILLLSGTITTSLGAITALFAPVEPEFITQLLQEFIPDIIVWRKRLPYQLSRPMNILVMGIDEVPGVTEDSPNVFEGRSDTLLLVRANPRKKTVSLLSVPRDTKVQIPGIGLAKINEANLYGGPKLAKNILKNTLNNVEVDRYVRVSKKGFRELVEQLGGVEVFISQPMFYIDNTQQLKIDLQPGWQTLNGEQAQQFARFRDEVYGDIGRVQRQQVLLKALRSRITNVTVLPRLPQIIRVMQKYVDTNLSFPEMLALISFSLDLERDDLKMVMLPGRPSSRNEYFASYWIIDQAGRDRVLEQYFDFKLDKFNYDNIYKKYKNEILPQEKKIAVQNASSHPQVATKFAQYLRNEGFDNVYVVPDWSDKQHLTQVIVQGGYLDLAEVLQNTLGFGNIEPTSTGEIGSDLTIRLGEDSINKINLLEKNEVEAKIDSSDL</sequence>
<dbReference type="PANTHER" id="PTHR33392:SF6">
    <property type="entry name" value="POLYISOPRENYL-TEICHOIC ACID--PEPTIDOGLYCAN TEICHOIC ACID TRANSFERASE TAGU"/>
    <property type="match status" value="1"/>
</dbReference>
<dbReference type="InterPro" id="IPR004474">
    <property type="entry name" value="LytR_CpsA_psr"/>
</dbReference>
<dbReference type="Pfam" id="PF03816">
    <property type="entry name" value="LytR_cpsA_psr"/>
    <property type="match status" value="1"/>
</dbReference>
<dbReference type="eggNOG" id="COG1316">
    <property type="taxonomic scope" value="Bacteria"/>
</dbReference>
<dbReference type="KEGG" id="ter:Tery_1857"/>
<evidence type="ECO:0000259" key="3">
    <source>
        <dbReference type="Pfam" id="PF13399"/>
    </source>
</evidence>
<proteinExistence type="inferred from homology"/>
<comment type="similarity">
    <text evidence="1">Belongs to the LytR/CpsA/Psr (LCP) family.</text>
</comment>
<dbReference type="EMBL" id="CP000393">
    <property type="protein sequence ID" value="ABG51113.1"/>
    <property type="molecule type" value="Genomic_DNA"/>
</dbReference>
<accession>Q114G1</accession>
<dbReference type="AlphaFoldDB" id="Q114G1"/>
<dbReference type="Pfam" id="PF13399">
    <property type="entry name" value="LytR_C"/>
    <property type="match status" value="1"/>
</dbReference>
<gene>
    <name evidence="4" type="ordered locus">Tery_1857</name>
</gene>
<evidence type="ECO:0000259" key="2">
    <source>
        <dbReference type="Pfam" id="PF03816"/>
    </source>
</evidence>
<dbReference type="HOGENOM" id="CLU_016455_5_1_3"/>
<evidence type="ECO:0000256" key="1">
    <source>
        <dbReference type="ARBA" id="ARBA00006068"/>
    </source>
</evidence>
<dbReference type="InterPro" id="IPR050922">
    <property type="entry name" value="LytR/CpsA/Psr_CW_biosynth"/>
</dbReference>
<name>Q114G1_TRIEI</name>
<protein>
    <submittedName>
        <fullName evidence="4">Cell envelope-related transcriptional attenuator</fullName>
    </submittedName>
</protein>
<dbReference type="Gene3D" id="3.40.630.190">
    <property type="entry name" value="LCP protein"/>
    <property type="match status" value="1"/>
</dbReference>
<evidence type="ECO:0000313" key="4">
    <source>
        <dbReference type="EMBL" id="ABG51113.1"/>
    </source>
</evidence>
<organism evidence="4">
    <name type="scientific">Trichodesmium erythraeum (strain IMS101)</name>
    <dbReference type="NCBI Taxonomy" id="203124"/>
    <lineage>
        <taxon>Bacteria</taxon>
        <taxon>Bacillati</taxon>
        <taxon>Cyanobacteriota</taxon>
        <taxon>Cyanophyceae</taxon>
        <taxon>Oscillatoriophycideae</taxon>
        <taxon>Oscillatoriales</taxon>
        <taxon>Microcoleaceae</taxon>
        <taxon>Trichodesmium</taxon>
    </lineage>
</organism>
<dbReference type="RefSeq" id="WP_011611486.1">
    <property type="nucleotide sequence ID" value="NC_008312.1"/>
</dbReference>
<feature type="domain" description="Cell envelope-related transcriptional attenuator" evidence="2">
    <location>
        <begin position="98"/>
        <end position="245"/>
    </location>
</feature>
<dbReference type="OrthoDB" id="305468at2"/>
<dbReference type="NCBIfam" id="TIGR00350">
    <property type="entry name" value="lytR_cpsA_psr"/>
    <property type="match status" value="1"/>
</dbReference>
<feature type="domain" description="LytR/CpsA/Psr regulator C-terminal" evidence="3">
    <location>
        <begin position="350"/>
        <end position="434"/>
    </location>
</feature>
<reference evidence="4" key="1">
    <citation type="submission" date="2006-06" db="EMBL/GenBank/DDBJ databases">
        <title>Complete sequence of Trichodesmium erythraeum IMS101.</title>
        <authorList>
            <consortium name="US DOE Joint Genome Institute"/>
            <person name="Copeland A."/>
            <person name="Lucas S."/>
            <person name="Lapidus A."/>
            <person name="Barry K."/>
            <person name="Detter J.C."/>
            <person name="Glavina del Rio T."/>
            <person name="Hammon N."/>
            <person name="Israni S."/>
            <person name="Dalin E."/>
            <person name="Tice H."/>
            <person name="Pitluck S."/>
            <person name="Kiss H."/>
            <person name="Munk A.C."/>
            <person name="Brettin T."/>
            <person name="Bruce D."/>
            <person name="Han C."/>
            <person name="Tapia R."/>
            <person name="Gilna P."/>
            <person name="Schmutz J."/>
            <person name="Larimer F."/>
            <person name="Land M."/>
            <person name="Hauser L."/>
            <person name="Kyrpides N."/>
            <person name="Kim E."/>
            <person name="Richardson P."/>
        </authorList>
    </citation>
    <scope>NUCLEOTIDE SEQUENCE [LARGE SCALE GENOMIC DNA]</scope>
    <source>
        <strain evidence="4">IMS101</strain>
    </source>
</reference>
<dbReference type="STRING" id="203124.Tery_1857"/>